<dbReference type="InterPro" id="IPR058625">
    <property type="entry name" value="MdtA-like_BSH"/>
</dbReference>
<evidence type="ECO:0000256" key="3">
    <source>
        <dbReference type="ARBA" id="ARBA00022692"/>
    </source>
</evidence>
<dbReference type="Gene3D" id="1.10.287.470">
    <property type="entry name" value="Helix hairpin bin"/>
    <property type="match status" value="1"/>
</dbReference>
<dbReference type="Gene3D" id="2.40.50.100">
    <property type="match status" value="1"/>
</dbReference>
<name>A0A2N6K1Z0_FISMU</name>
<dbReference type="Gene3D" id="1.10.101.10">
    <property type="entry name" value="PGBD-like superfamily/PGBD"/>
    <property type="match status" value="1"/>
</dbReference>
<keyword evidence="4 8" id="KW-1133">Transmembrane helix</keyword>
<evidence type="ECO:0000313" key="13">
    <source>
        <dbReference type="Proteomes" id="UP000235036"/>
    </source>
</evidence>
<evidence type="ECO:0000313" key="12">
    <source>
        <dbReference type="EMBL" id="PLZ88832.1"/>
    </source>
</evidence>
<comment type="subcellular location">
    <subcellularLocation>
        <location evidence="1">Membrane</location>
        <topology evidence="1">Single-pass membrane protein</topology>
    </subcellularLocation>
</comment>
<feature type="domain" description="AprE-like beta-barrel" evidence="11">
    <location>
        <begin position="626"/>
        <end position="716"/>
    </location>
</feature>
<dbReference type="InterPro" id="IPR050739">
    <property type="entry name" value="MFP"/>
</dbReference>
<keyword evidence="3 8" id="KW-0812">Transmembrane</keyword>
<keyword evidence="6" id="KW-0175">Coiled coil</keyword>
<evidence type="ECO:0000256" key="8">
    <source>
        <dbReference type="SAM" id="Phobius"/>
    </source>
</evidence>
<dbReference type="PRINTS" id="PR01490">
    <property type="entry name" value="RTXTOXIND"/>
</dbReference>
<evidence type="ECO:0000259" key="9">
    <source>
        <dbReference type="Pfam" id="PF01471"/>
    </source>
</evidence>
<evidence type="ECO:0000256" key="6">
    <source>
        <dbReference type="SAM" id="Coils"/>
    </source>
</evidence>
<feature type="domain" description="Peptidoglycan binding-like" evidence="9">
    <location>
        <begin position="72"/>
        <end position="127"/>
    </location>
</feature>
<dbReference type="Pfam" id="PF01471">
    <property type="entry name" value="PG_binding_1"/>
    <property type="match status" value="1"/>
</dbReference>
<evidence type="ECO:0000256" key="7">
    <source>
        <dbReference type="SAM" id="MobiDB-lite"/>
    </source>
</evidence>
<dbReference type="GO" id="GO:0016020">
    <property type="term" value="C:membrane"/>
    <property type="evidence" value="ECO:0007669"/>
    <property type="project" value="UniProtKB-SubCell"/>
</dbReference>
<gene>
    <name evidence="12" type="ORF">CEN44_14485</name>
</gene>
<evidence type="ECO:0000256" key="2">
    <source>
        <dbReference type="ARBA" id="ARBA00009477"/>
    </source>
</evidence>
<dbReference type="Pfam" id="PF26002">
    <property type="entry name" value="Beta-barrel_AprE"/>
    <property type="match status" value="1"/>
</dbReference>
<keyword evidence="13" id="KW-1185">Reference proteome</keyword>
<comment type="caution">
    <text evidence="12">The sequence shown here is derived from an EMBL/GenBank/DDBJ whole genome shotgun (WGS) entry which is preliminary data.</text>
</comment>
<feature type="transmembrane region" description="Helical" evidence="8">
    <location>
        <begin position="207"/>
        <end position="227"/>
    </location>
</feature>
<evidence type="ECO:0000256" key="4">
    <source>
        <dbReference type="ARBA" id="ARBA00022989"/>
    </source>
</evidence>
<evidence type="ECO:0000259" key="11">
    <source>
        <dbReference type="Pfam" id="PF26002"/>
    </source>
</evidence>
<dbReference type="RefSeq" id="WP_016866812.1">
    <property type="nucleotide sequence ID" value="NZ_CAWNVR010000419.1"/>
</dbReference>
<feature type="coiled-coil region" evidence="6">
    <location>
        <begin position="445"/>
        <end position="472"/>
    </location>
</feature>
<evidence type="ECO:0000259" key="10">
    <source>
        <dbReference type="Pfam" id="PF25917"/>
    </source>
</evidence>
<reference evidence="12 13" key="1">
    <citation type="submission" date="2017-08" db="EMBL/GenBank/DDBJ databases">
        <title>Genomes of Fischerella (Mastigocladus) sp. strains.</title>
        <authorList>
            <person name="Miller S.R."/>
        </authorList>
    </citation>
    <scope>NUCLEOTIDE SEQUENCE [LARGE SCALE GENOMIC DNA]</scope>
    <source>
        <strain evidence="12 13">CCMEE 5323</strain>
    </source>
</reference>
<accession>A0A2N6K1Z0</accession>
<dbReference type="Pfam" id="PF25917">
    <property type="entry name" value="BSH_RND"/>
    <property type="match status" value="1"/>
</dbReference>
<feature type="compositionally biased region" description="Polar residues" evidence="7">
    <location>
        <begin position="172"/>
        <end position="187"/>
    </location>
</feature>
<dbReference type="Gene3D" id="2.40.30.170">
    <property type="match status" value="1"/>
</dbReference>
<dbReference type="AlphaFoldDB" id="A0A2N6K1Z0"/>
<feature type="region of interest" description="Disordered" evidence="7">
    <location>
        <begin position="158"/>
        <end position="187"/>
    </location>
</feature>
<evidence type="ECO:0000256" key="1">
    <source>
        <dbReference type="ARBA" id="ARBA00004167"/>
    </source>
</evidence>
<dbReference type="InterPro" id="IPR002477">
    <property type="entry name" value="Peptidoglycan-bd-like"/>
</dbReference>
<dbReference type="SUPFAM" id="SSF111369">
    <property type="entry name" value="HlyD-like secretion proteins"/>
    <property type="match status" value="1"/>
</dbReference>
<dbReference type="InterPro" id="IPR058982">
    <property type="entry name" value="Beta-barrel_AprE"/>
</dbReference>
<sequence length="740" mass="82735">MLDPSLLLLACTNCSEASLNTPETPTNQCEQILVDETTTPLNPDLHTCVTEPEATKVSFSSSNQPRLQFGSQGTAVSQLQTQLQKLGYYHGAIDGKFGVLTQAAVIEFQEEKVLDSAEGVVDAATWHSLQPSPPKVTTTKTGSGDEFVDENRNYTISQSKSQEDDFVDQSDRQNTSQNPNQKTSQNVNQNNKYHVNYLEAAPSQTSIFLPLGGFMFLLTAGGLVFIWKRLPKTQRQWQLLLQGNTAIFSSGITIPRDTPAETNDFDQPVILKQSRVWSHAIVWSIVGVTSFAVVWACTAKIDESVPVQGKLEPKGLVKEIQAPVGGVINKIHVQEGQRVEKGDLLVSFDPTVAQAKLRSLQQVRVSLVRENNFYRTQMRTSTANSTKREFQMSPELASLTENRVALVRENELYRAELLGETAIRNLDPELRERLINRQTERDSRIATARLDVEQLTKQLNQVQVQLMSARGSLATNLEIADNLNTLVQKGAFARLPYLEKRQTADASKAEVNRLVQEEQRLRLAIAQSQKKLENAIALSKEDLLSKIAENDKRIAEINSQLTKVMVENKKRIQEIDGEISEILSTLKYQEIRATTSGIVFDLKPRSSGYVYNTSESILKIVPPENLVAQVFITNNDIGFVKNGMPVDVRIDSFPYTEFSDIRGEVVRIGSDALPPDQNTPYYRFPAEIRLSKQSINVSGKEIPLQSGMSLNANINVRKRTVMSIFTEKFLGKIESLKYTR</sequence>
<dbReference type="InterPro" id="IPR036366">
    <property type="entry name" value="PGBDSf"/>
</dbReference>
<protein>
    <submittedName>
        <fullName evidence="12">Peptidoglycan-binding protein</fullName>
    </submittedName>
</protein>
<organism evidence="12 13">
    <name type="scientific">Fischerella muscicola CCMEE 5323</name>
    <dbReference type="NCBI Taxonomy" id="2019572"/>
    <lineage>
        <taxon>Bacteria</taxon>
        <taxon>Bacillati</taxon>
        <taxon>Cyanobacteriota</taxon>
        <taxon>Cyanophyceae</taxon>
        <taxon>Nostocales</taxon>
        <taxon>Hapalosiphonaceae</taxon>
        <taxon>Fischerella</taxon>
    </lineage>
</organism>
<feature type="domain" description="Multidrug resistance protein MdtA-like barrel-sandwich hybrid" evidence="10">
    <location>
        <begin position="319"/>
        <end position="362"/>
    </location>
</feature>
<feature type="transmembrane region" description="Helical" evidence="8">
    <location>
        <begin position="276"/>
        <end position="296"/>
    </location>
</feature>
<proteinExistence type="inferred from homology"/>
<dbReference type="SUPFAM" id="SSF47090">
    <property type="entry name" value="PGBD-like"/>
    <property type="match status" value="1"/>
</dbReference>
<dbReference type="PANTHER" id="PTHR30386">
    <property type="entry name" value="MEMBRANE FUSION SUBUNIT OF EMRAB-TOLC MULTIDRUG EFFLUX PUMP"/>
    <property type="match status" value="1"/>
</dbReference>
<keyword evidence="5 8" id="KW-0472">Membrane</keyword>
<evidence type="ECO:0000256" key="5">
    <source>
        <dbReference type="ARBA" id="ARBA00023136"/>
    </source>
</evidence>
<dbReference type="PANTHER" id="PTHR30386:SF26">
    <property type="entry name" value="TRANSPORT PROTEIN COMB"/>
    <property type="match status" value="1"/>
</dbReference>
<dbReference type="InterPro" id="IPR036365">
    <property type="entry name" value="PGBD-like_sf"/>
</dbReference>
<dbReference type="EMBL" id="NRQW01000317">
    <property type="protein sequence ID" value="PLZ88832.1"/>
    <property type="molecule type" value="Genomic_DNA"/>
</dbReference>
<dbReference type="Proteomes" id="UP000235036">
    <property type="component" value="Unassembled WGS sequence"/>
</dbReference>
<comment type="similarity">
    <text evidence="2">Belongs to the membrane fusion protein (MFP) (TC 8.A.1) family.</text>
</comment>